<reference evidence="1 2" key="1">
    <citation type="submission" date="2018-01" db="EMBL/GenBank/DDBJ databases">
        <title>Genomic Sequence of Chromobacterium MWU13-2610 from wild cranberry bogs within the Cape Cod National Seashore.</title>
        <authorList>
            <person name="O'Hara-Hanley K."/>
            <person name="Soby S."/>
            <person name="Harrison A."/>
        </authorList>
    </citation>
    <scope>NUCLEOTIDE SEQUENCE [LARGE SCALE GENOMIC DNA]</scope>
    <source>
        <strain evidence="1 2">MWU13-2610</strain>
    </source>
</reference>
<dbReference type="AlphaFoldDB" id="A0A2K4MPP3"/>
<evidence type="ECO:0000313" key="2">
    <source>
        <dbReference type="Proteomes" id="UP000236416"/>
    </source>
</evidence>
<dbReference type="EMBL" id="PPTF01000030">
    <property type="protein sequence ID" value="POA99037.1"/>
    <property type="molecule type" value="Genomic_DNA"/>
</dbReference>
<organism evidence="1 2">
    <name type="scientific">Chromobacterium sinusclupearum</name>
    <dbReference type="NCBI Taxonomy" id="2077146"/>
    <lineage>
        <taxon>Bacteria</taxon>
        <taxon>Pseudomonadati</taxon>
        <taxon>Pseudomonadota</taxon>
        <taxon>Betaproteobacteria</taxon>
        <taxon>Neisseriales</taxon>
        <taxon>Chromobacteriaceae</taxon>
        <taxon>Chromobacterium</taxon>
    </lineage>
</organism>
<sequence>MPCMNPRYQFHHMGIPTTEPKPNERYSAKYRMYTADADSADFRIQWHRFEPGCPLHPLIQTVPHPAFKVPSLAMAIADKNVLLGPYEPLPGFHVAIIEEGGVPIELIETMLSDEEIWGRAKQGASELYSGSQG</sequence>
<accession>A0A2K4MPP3</accession>
<gene>
    <name evidence="1" type="ORF">C2134_08940</name>
</gene>
<comment type="caution">
    <text evidence="1">The sequence shown here is derived from an EMBL/GenBank/DDBJ whole genome shotgun (WGS) entry which is preliminary data.</text>
</comment>
<protein>
    <submittedName>
        <fullName evidence="1">Uncharacterized protein</fullName>
    </submittedName>
</protein>
<proteinExistence type="predicted"/>
<dbReference type="Proteomes" id="UP000236416">
    <property type="component" value="Unassembled WGS sequence"/>
</dbReference>
<evidence type="ECO:0000313" key="1">
    <source>
        <dbReference type="EMBL" id="POA99037.1"/>
    </source>
</evidence>
<name>A0A2K4MPP3_9NEIS</name>
<keyword evidence="2" id="KW-1185">Reference proteome</keyword>